<organism evidence="5 6">
    <name type="scientific">Pseudonocardia yuanmonensis</name>
    <dbReference type="NCBI Taxonomy" id="1095914"/>
    <lineage>
        <taxon>Bacteria</taxon>
        <taxon>Bacillati</taxon>
        <taxon>Actinomycetota</taxon>
        <taxon>Actinomycetes</taxon>
        <taxon>Pseudonocardiales</taxon>
        <taxon>Pseudonocardiaceae</taxon>
        <taxon>Pseudonocardia</taxon>
    </lineage>
</organism>
<evidence type="ECO:0000256" key="4">
    <source>
        <dbReference type="RuleBase" id="RU000363"/>
    </source>
</evidence>
<evidence type="ECO:0000256" key="3">
    <source>
        <dbReference type="ARBA" id="ARBA00023027"/>
    </source>
</evidence>
<keyword evidence="3" id="KW-0520">NAD</keyword>
<accession>A0ABP8WJI9</accession>
<dbReference type="SUPFAM" id="SSF51735">
    <property type="entry name" value="NAD(P)-binding Rossmann-fold domains"/>
    <property type="match status" value="1"/>
</dbReference>
<keyword evidence="6" id="KW-1185">Reference proteome</keyword>
<dbReference type="Pfam" id="PF00106">
    <property type="entry name" value="adh_short"/>
    <property type="match status" value="1"/>
</dbReference>
<dbReference type="CDD" id="cd05233">
    <property type="entry name" value="SDR_c"/>
    <property type="match status" value="1"/>
</dbReference>
<gene>
    <name evidence="5" type="ORF">GCM10023215_29740</name>
</gene>
<dbReference type="RefSeq" id="WP_345381088.1">
    <property type="nucleotide sequence ID" value="NZ_BAABIC010000009.1"/>
</dbReference>
<dbReference type="PRINTS" id="PR00081">
    <property type="entry name" value="GDHRDH"/>
</dbReference>
<dbReference type="Proteomes" id="UP001500325">
    <property type="component" value="Unassembled WGS sequence"/>
</dbReference>
<reference evidence="6" key="1">
    <citation type="journal article" date="2019" name="Int. J. Syst. Evol. Microbiol.">
        <title>The Global Catalogue of Microorganisms (GCM) 10K type strain sequencing project: providing services to taxonomists for standard genome sequencing and annotation.</title>
        <authorList>
            <consortium name="The Broad Institute Genomics Platform"/>
            <consortium name="The Broad Institute Genome Sequencing Center for Infectious Disease"/>
            <person name="Wu L."/>
            <person name="Ma J."/>
        </authorList>
    </citation>
    <scope>NUCLEOTIDE SEQUENCE [LARGE SCALE GENOMIC DNA]</scope>
    <source>
        <strain evidence="6">JCM 18055</strain>
    </source>
</reference>
<protein>
    <submittedName>
        <fullName evidence="5">Mycofactocin-coupled SDR family oxidoreductase</fullName>
    </submittedName>
</protein>
<evidence type="ECO:0000256" key="1">
    <source>
        <dbReference type="ARBA" id="ARBA00006484"/>
    </source>
</evidence>
<dbReference type="NCBIfam" id="TIGR03971">
    <property type="entry name" value="SDR_subfam_1"/>
    <property type="match status" value="1"/>
</dbReference>
<comment type="caution">
    <text evidence="5">The sequence shown here is derived from an EMBL/GenBank/DDBJ whole genome shotgun (WGS) entry which is preliminary data.</text>
</comment>
<name>A0ABP8WJI9_9PSEU</name>
<keyword evidence="2" id="KW-0560">Oxidoreductase</keyword>
<evidence type="ECO:0000313" key="6">
    <source>
        <dbReference type="Proteomes" id="UP001500325"/>
    </source>
</evidence>
<dbReference type="NCBIfam" id="NF009467">
    <property type="entry name" value="PRK12826.1-3"/>
    <property type="match status" value="1"/>
</dbReference>
<comment type="similarity">
    <text evidence="1 4">Belongs to the short-chain dehydrogenases/reductases (SDR) family.</text>
</comment>
<sequence length="276" mass="28979">MASLEGKVAFVTGAARGQGRSHAVHLAQAGADVILLDICQQIPTVPYAMSTPGDFDETVALVEKVDRRAVRLECDVRDPAALAAALERAVAELGRLDVAVLNAGICEVTETPLVSAEAWNAVIGTNLSGAFFSAQAAAKHIVAGGRGGSMTFVGSASTLTPTFNMAAYIASKHGVVGLSKSFAKDLARHRIRVNVVHPTNCDTAMIQNPAIYGLFAPDVENPSREAVEPAFRSMTALDTPWVSPEDISQAVLYLAGESGRYITGTELEVTAGYPLL</sequence>
<dbReference type="Gene3D" id="3.40.50.720">
    <property type="entry name" value="NAD(P)-binding Rossmann-like Domain"/>
    <property type="match status" value="1"/>
</dbReference>
<dbReference type="PANTHER" id="PTHR42760">
    <property type="entry name" value="SHORT-CHAIN DEHYDROGENASES/REDUCTASES FAMILY MEMBER"/>
    <property type="match status" value="1"/>
</dbReference>
<evidence type="ECO:0000256" key="2">
    <source>
        <dbReference type="ARBA" id="ARBA00023002"/>
    </source>
</evidence>
<dbReference type="InterPro" id="IPR002347">
    <property type="entry name" value="SDR_fam"/>
</dbReference>
<dbReference type="InterPro" id="IPR036291">
    <property type="entry name" value="NAD(P)-bd_dom_sf"/>
</dbReference>
<dbReference type="PANTHER" id="PTHR42760:SF133">
    <property type="entry name" value="3-OXOACYL-[ACYL-CARRIER-PROTEIN] REDUCTASE"/>
    <property type="match status" value="1"/>
</dbReference>
<dbReference type="EMBL" id="BAABIC010000009">
    <property type="protein sequence ID" value="GAA4690973.1"/>
    <property type="molecule type" value="Genomic_DNA"/>
</dbReference>
<dbReference type="PRINTS" id="PR00080">
    <property type="entry name" value="SDRFAMILY"/>
</dbReference>
<evidence type="ECO:0000313" key="5">
    <source>
        <dbReference type="EMBL" id="GAA4690973.1"/>
    </source>
</evidence>
<dbReference type="InterPro" id="IPR023985">
    <property type="entry name" value="SDR_subfam_1"/>
</dbReference>
<proteinExistence type="inferred from homology"/>